<feature type="compositionally biased region" description="Basic and acidic residues" evidence="1">
    <location>
        <begin position="167"/>
        <end position="182"/>
    </location>
</feature>
<evidence type="ECO:0000259" key="2">
    <source>
        <dbReference type="Pfam" id="PF12572"/>
    </source>
</evidence>
<evidence type="ECO:0000256" key="1">
    <source>
        <dbReference type="SAM" id="MobiDB-lite"/>
    </source>
</evidence>
<dbReference type="AlphaFoldDB" id="A0A9W4WSS6"/>
<dbReference type="Proteomes" id="UP001153678">
    <property type="component" value="Unassembled WGS sequence"/>
</dbReference>
<feature type="region of interest" description="Disordered" evidence="1">
    <location>
        <begin position="167"/>
        <end position="259"/>
    </location>
</feature>
<evidence type="ECO:0000313" key="4">
    <source>
        <dbReference type="Proteomes" id="UP001153678"/>
    </source>
</evidence>
<proteinExistence type="predicted"/>
<dbReference type="InterPro" id="IPR046331">
    <property type="entry name" value="GPAM1-like"/>
</dbReference>
<reference evidence="3" key="1">
    <citation type="submission" date="2022-08" db="EMBL/GenBank/DDBJ databases">
        <authorList>
            <person name="Kallberg Y."/>
            <person name="Tangrot J."/>
            <person name="Rosling A."/>
        </authorList>
    </citation>
    <scope>NUCLEOTIDE SEQUENCE</scope>
    <source>
        <strain evidence="3">Wild A</strain>
    </source>
</reference>
<evidence type="ECO:0000313" key="3">
    <source>
        <dbReference type="EMBL" id="CAI2184326.1"/>
    </source>
</evidence>
<dbReference type="Pfam" id="PF12572">
    <property type="entry name" value="DUF3752"/>
    <property type="match status" value="1"/>
</dbReference>
<dbReference type="InterPro" id="IPR022226">
    <property type="entry name" value="DUF3752"/>
</dbReference>
<feature type="compositionally biased region" description="Basic and acidic residues" evidence="1">
    <location>
        <begin position="83"/>
        <end position="94"/>
    </location>
</feature>
<keyword evidence="4" id="KW-1185">Reference proteome</keyword>
<protein>
    <submittedName>
        <fullName evidence="3">13709_t:CDS:1</fullName>
    </submittedName>
</protein>
<dbReference type="PANTHER" id="PTHR46370:SF1">
    <property type="entry name" value="GPALPP MOTIFS-CONTAINING PROTEIN 1"/>
    <property type="match status" value="1"/>
</dbReference>
<feature type="region of interest" description="Disordered" evidence="1">
    <location>
        <begin position="47"/>
        <end position="123"/>
    </location>
</feature>
<dbReference type="PANTHER" id="PTHR46370">
    <property type="entry name" value="GPALPP MOTIFS-CONTAINING PROTEIN 1"/>
    <property type="match status" value="1"/>
</dbReference>
<feature type="compositionally biased region" description="Polar residues" evidence="1">
    <location>
        <begin position="215"/>
        <end position="224"/>
    </location>
</feature>
<dbReference type="OrthoDB" id="73491at2759"/>
<dbReference type="EMBL" id="CAMKVN010003301">
    <property type="protein sequence ID" value="CAI2184326.1"/>
    <property type="molecule type" value="Genomic_DNA"/>
</dbReference>
<sequence>MSEEIGPQIPAHFLSKIGVINNEDDNASPEIEPSLGSDLTEFRQDRTLDQDSEVPESVTIGPMIPQERVQIGPQIPSSSIGEHNMKDEDNDRKLRNSLPAISEGTSSHKKRVIGPAMMPPPEYSNYQEYETEEEIVGPVLPKDFNEGNDDNGLLKTIREFEERAERMRKTLESNEQGDKPLQRGEWMLVPPETKFLGETPTNMRSRQFKKRAVNPNDNDNSLWTETPAEREERLKKQATSTQKRKHVKDNEDDEPIKYSRVDLETSEKINEYNSIYRSKTLLETHAESYVKSRKWKEDDASKRPFDREKDVLGTRRMDLRKRQEFLDNAKGLSSKFGHGKHGSN</sequence>
<gene>
    <name evidence="3" type="ORF">FWILDA_LOCUS11523</name>
</gene>
<comment type="caution">
    <text evidence="3">The sequence shown here is derived from an EMBL/GenBank/DDBJ whole genome shotgun (WGS) entry which is preliminary data.</text>
</comment>
<organism evidence="3 4">
    <name type="scientific">Funneliformis geosporum</name>
    <dbReference type="NCBI Taxonomy" id="1117311"/>
    <lineage>
        <taxon>Eukaryota</taxon>
        <taxon>Fungi</taxon>
        <taxon>Fungi incertae sedis</taxon>
        <taxon>Mucoromycota</taxon>
        <taxon>Glomeromycotina</taxon>
        <taxon>Glomeromycetes</taxon>
        <taxon>Glomerales</taxon>
        <taxon>Glomeraceae</taxon>
        <taxon>Funneliformis</taxon>
    </lineage>
</organism>
<accession>A0A9W4WSS6</accession>
<name>A0A9W4WSS6_9GLOM</name>
<feature type="domain" description="DUF3752" evidence="2">
    <location>
        <begin position="190"/>
        <end position="337"/>
    </location>
</feature>